<keyword evidence="1" id="KW-0472">Membrane</keyword>
<proteinExistence type="predicted"/>
<reference evidence="3" key="2">
    <citation type="journal article" date="2022" name="Front. Microbiol.">
        <title>Comparative Genomic Analysis Revealed Distinct Molecular Components and Organization of CO2-Concentrating Mechanism in Thermophilic Cyanobacteria.</title>
        <authorList>
            <person name="Tang J."/>
            <person name="Zhou H."/>
            <person name="Yao D."/>
            <person name="Riaz S."/>
            <person name="You D."/>
            <person name="Klepacz-Smolka A."/>
            <person name="Daroch M."/>
        </authorList>
    </citation>
    <scope>NUCLEOTIDE SEQUENCE [LARGE SCALE GENOMIC DNA]</scope>
    <source>
        <strain evidence="3">PCC 6715</strain>
    </source>
</reference>
<accession>A0A2D2PZS0</accession>
<protein>
    <submittedName>
        <fullName evidence="2">Uncharacterized protein</fullName>
    </submittedName>
</protein>
<organism evidence="2 3">
    <name type="scientific">Parathermosynechococcus lividus PCC 6715</name>
    <dbReference type="NCBI Taxonomy" id="1917166"/>
    <lineage>
        <taxon>Bacteria</taxon>
        <taxon>Bacillati</taxon>
        <taxon>Cyanobacteriota</taxon>
        <taxon>Cyanophyceae</taxon>
        <taxon>Acaryochloridales</taxon>
        <taxon>Thermosynechococcaceae</taxon>
        <taxon>Parathermosynechococcus</taxon>
    </lineage>
</organism>
<dbReference type="Proteomes" id="UP000231057">
    <property type="component" value="Chromosome"/>
</dbReference>
<name>A0A2D2PZS0_PARLV</name>
<gene>
    <name evidence="2" type="ORF">BRW62_02150</name>
</gene>
<evidence type="ECO:0000256" key="1">
    <source>
        <dbReference type="SAM" id="Phobius"/>
    </source>
</evidence>
<keyword evidence="3" id="KW-1185">Reference proteome</keyword>
<dbReference type="AlphaFoldDB" id="A0A2D2PZS0"/>
<evidence type="ECO:0000313" key="3">
    <source>
        <dbReference type="Proteomes" id="UP000231057"/>
    </source>
</evidence>
<dbReference type="RefSeq" id="WP_099798079.1">
    <property type="nucleotide sequence ID" value="NZ_CP018092.1"/>
</dbReference>
<feature type="transmembrane region" description="Helical" evidence="1">
    <location>
        <begin position="5"/>
        <end position="23"/>
    </location>
</feature>
<keyword evidence="1" id="KW-1133">Transmembrane helix</keyword>
<keyword evidence="1" id="KW-0812">Transmembrane</keyword>
<dbReference type="KEGG" id="slw:BRW62_02150"/>
<dbReference type="EMBL" id="CP018092">
    <property type="protein sequence ID" value="ATS17744.1"/>
    <property type="molecule type" value="Genomic_DNA"/>
</dbReference>
<sequence>MLKSYLYLLVACIAAIATIGSIFELSSGDAQLGTALTTGILVLSVPLGLGCFIAAVRLGRMGDRSE</sequence>
<dbReference type="OrthoDB" id="515719at2"/>
<reference evidence="2 3" key="1">
    <citation type="submission" date="2016-11" db="EMBL/GenBank/DDBJ databases">
        <title>Complete genome sequence of thermophilic cyanobacteria strain Synechococcus sp. PCC6715.</title>
        <authorList>
            <person name="Tang J."/>
            <person name="Daroch M."/>
            <person name="Liang Y."/>
            <person name="Jiang D."/>
            <person name="Shah M."/>
        </authorList>
    </citation>
    <scope>NUCLEOTIDE SEQUENCE [LARGE SCALE GENOMIC DNA]</scope>
    <source>
        <strain evidence="2 3">PCC 6715</strain>
    </source>
</reference>
<evidence type="ECO:0000313" key="2">
    <source>
        <dbReference type="EMBL" id="ATS17744.1"/>
    </source>
</evidence>
<feature type="transmembrane region" description="Helical" evidence="1">
    <location>
        <begin position="35"/>
        <end position="56"/>
    </location>
</feature>